<comment type="caution">
    <text evidence="16">Lacks conserved residue(s) required for the propagation of feature annotation.</text>
</comment>
<dbReference type="InterPro" id="IPR012280">
    <property type="entry name" value="Semialdhyde_DH_dimer_dom"/>
</dbReference>
<evidence type="ECO:0000256" key="3">
    <source>
        <dbReference type="ARBA" id="ARBA00005076"/>
    </source>
</evidence>
<dbReference type="GO" id="GO:0051287">
    <property type="term" value="F:NAD binding"/>
    <property type="evidence" value="ECO:0007669"/>
    <property type="project" value="InterPro"/>
</dbReference>
<feature type="binding site" evidence="16">
    <location>
        <position position="245"/>
    </location>
    <ligand>
        <name>phosphate</name>
        <dbReference type="ChEBI" id="CHEBI:43474"/>
    </ligand>
</feature>
<dbReference type="Pfam" id="PF01118">
    <property type="entry name" value="Semialdhyde_dh"/>
    <property type="match status" value="1"/>
</dbReference>
<feature type="binding site" evidence="16">
    <location>
        <position position="352"/>
    </location>
    <ligand>
        <name>NADP(+)</name>
        <dbReference type="ChEBI" id="CHEBI:58349"/>
    </ligand>
</feature>
<evidence type="ECO:0000256" key="7">
    <source>
        <dbReference type="ARBA" id="ARBA00013120"/>
    </source>
</evidence>
<dbReference type="AlphaFoldDB" id="A0A831RKP6"/>
<keyword evidence="13 16" id="KW-0457">Lysine biosynthesis</keyword>
<keyword evidence="9 16" id="KW-0791">Threonine biosynthesis</keyword>
<dbReference type="GO" id="GO:0071266">
    <property type="term" value="P:'de novo' L-methionine biosynthetic process"/>
    <property type="evidence" value="ECO:0007669"/>
    <property type="project" value="UniProtKB-UniRule"/>
</dbReference>
<feature type="binding site" evidence="16">
    <location>
        <position position="242"/>
    </location>
    <ligand>
        <name>substrate</name>
    </ligand>
</feature>
<dbReference type="NCBIfam" id="NF005144">
    <property type="entry name" value="PRK06598.1"/>
    <property type="match status" value="1"/>
</dbReference>
<sequence>MKNIGFVGWRGMVGSVLLERMRAENDFDLVEEPVFFSTSQVGQQGPDIGRDIPLLKDAADLDELRRMDVIVTCQGGGYTQSLFPRLRSSGWDGYWIDAASTLRMADHSVIVLDPVNMNVITDALDSGVKDFIGGNCTVSLMLMALGGLFRQDLVEWTTAMTYQAASGAGARNMRELLQQMGYLHRAAEPLLADPASAILDIDRRVTEALASEGFPREHFGVPLAGSLIPWIDVAMENGQSREEWKGGVESNKILGRQSDPVAIDGICVRIGAMRSHSQALTIKLRRDVPIDEIEGILASANDWVKVIPNEREASTRELTPAAVTGTLSVPVGRLRKLAMGGSYLSAFTVGDQLLWGAAEPLRRMLRILLER</sequence>
<dbReference type="Pfam" id="PF02774">
    <property type="entry name" value="Semialdhyde_dhC"/>
    <property type="match status" value="1"/>
</dbReference>
<dbReference type="SMART" id="SM00859">
    <property type="entry name" value="Semialdhyde_dh"/>
    <property type="match status" value="1"/>
</dbReference>
<comment type="catalytic activity">
    <reaction evidence="15 16">
        <text>L-aspartate 4-semialdehyde + phosphate + NADP(+) = 4-phospho-L-aspartate + NADPH + H(+)</text>
        <dbReference type="Rhea" id="RHEA:24284"/>
        <dbReference type="ChEBI" id="CHEBI:15378"/>
        <dbReference type="ChEBI" id="CHEBI:43474"/>
        <dbReference type="ChEBI" id="CHEBI:57535"/>
        <dbReference type="ChEBI" id="CHEBI:57783"/>
        <dbReference type="ChEBI" id="CHEBI:58349"/>
        <dbReference type="ChEBI" id="CHEBI:537519"/>
        <dbReference type="EC" id="1.2.1.11"/>
    </reaction>
</comment>
<dbReference type="GO" id="GO:0009089">
    <property type="term" value="P:lysine biosynthetic process via diaminopimelate"/>
    <property type="evidence" value="ECO:0007669"/>
    <property type="project" value="UniProtKB-UniRule"/>
</dbReference>
<keyword evidence="8 16" id="KW-0028">Amino-acid biosynthesis</keyword>
<dbReference type="SUPFAM" id="SSF55347">
    <property type="entry name" value="Glyceraldehyde-3-phosphate dehydrogenase-like, C-terminal domain"/>
    <property type="match status" value="1"/>
</dbReference>
<dbReference type="CDD" id="cd23938">
    <property type="entry name" value="ASADH_C_bac_like"/>
    <property type="match status" value="1"/>
</dbReference>
<evidence type="ECO:0000256" key="1">
    <source>
        <dbReference type="ARBA" id="ARBA00002492"/>
    </source>
</evidence>
<feature type="binding site" evidence="16">
    <location>
        <position position="74"/>
    </location>
    <ligand>
        <name>NADP(+)</name>
        <dbReference type="ChEBI" id="CHEBI:58349"/>
    </ligand>
</feature>
<dbReference type="EMBL" id="DRKP01000023">
    <property type="protein sequence ID" value="HEB95188.1"/>
    <property type="molecule type" value="Genomic_DNA"/>
</dbReference>
<evidence type="ECO:0000256" key="17">
    <source>
        <dbReference type="PIRSR" id="PIRSR000148-1"/>
    </source>
</evidence>
<feature type="binding site" evidence="16">
    <location>
        <begin position="166"/>
        <end position="167"/>
    </location>
    <ligand>
        <name>NADP(+)</name>
        <dbReference type="ChEBI" id="CHEBI:58349"/>
    </ligand>
</feature>
<dbReference type="InterPro" id="IPR012080">
    <property type="entry name" value="Asp_semialdehyde_DH"/>
</dbReference>
<comment type="pathway">
    <text evidence="2 16">Amino-acid biosynthesis; L-methionine biosynthesis via de novo pathway; L-homoserine from L-aspartate: step 2/3.</text>
</comment>
<dbReference type="Gene3D" id="3.40.50.720">
    <property type="entry name" value="NAD(P)-binding Rossmann-like Domain"/>
    <property type="match status" value="1"/>
</dbReference>
<evidence type="ECO:0000256" key="12">
    <source>
        <dbReference type="ARBA" id="ARBA00023002"/>
    </source>
</evidence>
<reference evidence="19" key="1">
    <citation type="journal article" date="2020" name="mSystems">
        <title>Genome- and Community-Level Interaction Insights into Carbon Utilization and Element Cycling Functions of Hydrothermarchaeota in Hydrothermal Sediment.</title>
        <authorList>
            <person name="Zhou Z."/>
            <person name="Liu Y."/>
            <person name="Xu W."/>
            <person name="Pan J."/>
            <person name="Luo Z.H."/>
            <person name="Li M."/>
        </authorList>
    </citation>
    <scope>NUCLEOTIDE SEQUENCE [LARGE SCALE GENOMIC DNA]</scope>
    <source>
        <strain evidence="19">HyVt-443</strain>
    </source>
</reference>
<evidence type="ECO:0000256" key="13">
    <source>
        <dbReference type="ARBA" id="ARBA00023154"/>
    </source>
</evidence>
<comment type="pathway">
    <text evidence="4 16">Amino-acid biosynthesis; L-threonine biosynthesis; L-threonine from L-aspartate: step 2/5.</text>
</comment>
<dbReference type="GO" id="GO:0046983">
    <property type="term" value="F:protein dimerization activity"/>
    <property type="evidence" value="ECO:0007669"/>
    <property type="project" value="InterPro"/>
</dbReference>
<evidence type="ECO:0000256" key="11">
    <source>
        <dbReference type="ARBA" id="ARBA00022915"/>
    </source>
</evidence>
<evidence type="ECO:0000256" key="8">
    <source>
        <dbReference type="ARBA" id="ARBA00022605"/>
    </source>
</evidence>
<feature type="active site" description="Proton acceptor" evidence="16 17">
    <location>
        <position position="276"/>
    </location>
</feature>
<comment type="subunit">
    <text evidence="6 16">Homodimer.</text>
</comment>
<dbReference type="GO" id="GO:0050661">
    <property type="term" value="F:NADP binding"/>
    <property type="evidence" value="ECO:0007669"/>
    <property type="project" value="UniProtKB-UniRule"/>
</dbReference>
<dbReference type="SUPFAM" id="SSF51735">
    <property type="entry name" value="NAD(P)-binding Rossmann-fold domains"/>
    <property type="match status" value="1"/>
</dbReference>
<dbReference type="CDD" id="cd02314">
    <property type="entry name" value="VcASADH1_like_N"/>
    <property type="match status" value="1"/>
</dbReference>
<comment type="pathway">
    <text evidence="3 16">Amino-acid biosynthesis; L-lysine biosynthesis via DAP pathway; (S)-tetrahydrodipicolinate from L-aspartate: step 2/4.</text>
</comment>
<evidence type="ECO:0000256" key="16">
    <source>
        <dbReference type="HAMAP-Rule" id="MF_02121"/>
    </source>
</evidence>
<protein>
    <recommendedName>
        <fullName evidence="7 16">Aspartate-semialdehyde dehydrogenase</fullName>
        <shortName evidence="16">ASA dehydrogenase</shortName>
        <shortName evidence="16">ASADH</shortName>
        <ecNumber evidence="7 16">1.2.1.11</ecNumber>
    </recommendedName>
    <alternativeName>
        <fullName evidence="16">Aspartate-beta-semialdehyde dehydrogenase</fullName>
    </alternativeName>
</protein>
<evidence type="ECO:0000256" key="9">
    <source>
        <dbReference type="ARBA" id="ARBA00022697"/>
    </source>
</evidence>
<feature type="active site" description="Acyl-thioester intermediate" evidence="16 17">
    <location>
        <position position="136"/>
    </location>
</feature>
<evidence type="ECO:0000256" key="15">
    <source>
        <dbReference type="ARBA" id="ARBA00047891"/>
    </source>
</evidence>
<dbReference type="GO" id="GO:0009088">
    <property type="term" value="P:threonine biosynthetic process"/>
    <property type="evidence" value="ECO:0007669"/>
    <property type="project" value="UniProtKB-UniRule"/>
</dbReference>
<evidence type="ECO:0000256" key="14">
    <source>
        <dbReference type="ARBA" id="ARBA00023167"/>
    </source>
</evidence>
<dbReference type="NCBIfam" id="TIGR01745">
    <property type="entry name" value="asd_gamma"/>
    <property type="match status" value="1"/>
</dbReference>
<dbReference type="InterPro" id="IPR036291">
    <property type="entry name" value="NAD(P)-bd_dom_sf"/>
</dbReference>
<evidence type="ECO:0000256" key="10">
    <source>
        <dbReference type="ARBA" id="ARBA00022857"/>
    </source>
</evidence>
<dbReference type="InterPro" id="IPR000319">
    <property type="entry name" value="Asp-semialdehyde_DH_CS"/>
</dbReference>
<comment type="function">
    <text evidence="1 16">Catalyzes the NADPH-dependent formation of L-aspartate-semialdehyde (L-ASA) by the reductive dephosphorylation of L-aspartyl-4-phosphate.</text>
</comment>
<comment type="similarity">
    <text evidence="5 16">Belongs to the aspartate-semialdehyde dehydrogenase family.</text>
</comment>
<dbReference type="UniPathway" id="UPA00034">
    <property type="reaction ID" value="UER00016"/>
</dbReference>
<feature type="binding site" evidence="16">
    <location>
        <begin position="10"/>
        <end position="13"/>
    </location>
    <ligand>
        <name>NADP(+)</name>
        <dbReference type="ChEBI" id="CHEBI:58349"/>
    </ligand>
</feature>
<evidence type="ECO:0000259" key="18">
    <source>
        <dbReference type="SMART" id="SM00859"/>
    </source>
</evidence>
<dbReference type="UniPathway" id="UPA00051">
    <property type="reaction ID" value="UER00464"/>
</dbReference>
<accession>A0A831RKP6</accession>
<dbReference type="Proteomes" id="UP000886251">
    <property type="component" value="Unassembled WGS sequence"/>
</dbReference>
<dbReference type="EC" id="1.2.1.11" evidence="7 16"/>
<gene>
    <name evidence="16 19" type="primary">asd</name>
    <name evidence="19" type="ORF">ENI96_01995</name>
</gene>
<dbReference type="HAMAP" id="MF_02121">
    <property type="entry name" value="ASADH"/>
    <property type="match status" value="1"/>
</dbReference>
<dbReference type="PROSITE" id="PS01103">
    <property type="entry name" value="ASD"/>
    <property type="match status" value="1"/>
</dbReference>
<keyword evidence="14 16" id="KW-0486">Methionine biosynthesis</keyword>
<dbReference type="InterPro" id="IPR011534">
    <property type="entry name" value="Asp_ADH_gamma-type"/>
</dbReference>
<evidence type="ECO:0000256" key="4">
    <source>
        <dbReference type="ARBA" id="ARBA00005097"/>
    </source>
</evidence>
<evidence type="ECO:0000256" key="6">
    <source>
        <dbReference type="ARBA" id="ARBA00011738"/>
    </source>
</evidence>
<dbReference type="Gene3D" id="3.30.360.10">
    <property type="entry name" value="Dihydrodipicolinate Reductase, domain 2"/>
    <property type="match status" value="1"/>
</dbReference>
<keyword evidence="12 16" id="KW-0560">Oxidoreductase</keyword>
<feature type="domain" description="Semialdehyde dehydrogenase NAD-binding" evidence="18">
    <location>
        <begin position="3"/>
        <end position="123"/>
    </location>
</feature>
<feature type="binding site" evidence="16">
    <location>
        <position position="163"/>
    </location>
    <ligand>
        <name>substrate</name>
    </ligand>
</feature>
<dbReference type="GO" id="GO:0004073">
    <property type="term" value="F:aspartate-semialdehyde dehydrogenase activity"/>
    <property type="evidence" value="ECO:0007669"/>
    <property type="project" value="UniProtKB-UniRule"/>
</dbReference>
<name>A0A831RKP6_9GAMM</name>
<evidence type="ECO:0000313" key="19">
    <source>
        <dbReference type="EMBL" id="HEB95188.1"/>
    </source>
</evidence>
<dbReference type="PIRSF" id="PIRSF000148">
    <property type="entry name" value="ASA_dh"/>
    <property type="match status" value="1"/>
</dbReference>
<evidence type="ECO:0000256" key="2">
    <source>
        <dbReference type="ARBA" id="ARBA00005021"/>
    </source>
</evidence>
<feature type="binding site" evidence="16">
    <location>
        <position position="103"/>
    </location>
    <ligand>
        <name>phosphate</name>
        <dbReference type="ChEBI" id="CHEBI:43474"/>
    </ligand>
</feature>
<dbReference type="GO" id="GO:0019877">
    <property type="term" value="P:diaminopimelate biosynthetic process"/>
    <property type="evidence" value="ECO:0007669"/>
    <property type="project" value="UniProtKB-UniRule"/>
</dbReference>
<dbReference type="InterPro" id="IPR000534">
    <property type="entry name" value="Semialdehyde_DH_NAD-bd"/>
</dbReference>
<dbReference type="UniPathway" id="UPA00050">
    <property type="reaction ID" value="UER00463"/>
</dbReference>
<keyword evidence="10 16" id="KW-0521">NADP</keyword>
<dbReference type="PANTHER" id="PTHR46278">
    <property type="entry name" value="DEHYDROGENASE, PUTATIVE-RELATED"/>
    <property type="match status" value="1"/>
</dbReference>
<comment type="caution">
    <text evidence="19">The sequence shown here is derived from an EMBL/GenBank/DDBJ whole genome shotgun (WGS) entry which is preliminary data.</text>
</comment>
<keyword evidence="11 16" id="KW-0220">Diaminopimelate biosynthesis</keyword>
<dbReference type="PANTHER" id="PTHR46278:SF4">
    <property type="entry name" value="ASPARTATE-SEMIALDEHYDE DEHYDROGENASE"/>
    <property type="match status" value="1"/>
</dbReference>
<organism evidence="19">
    <name type="scientific">Sedimenticola thiotaurini</name>
    <dbReference type="NCBI Taxonomy" id="1543721"/>
    <lineage>
        <taxon>Bacteria</taxon>
        <taxon>Pseudomonadati</taxon>
        <taxon>Pseudomonadota</taxon>
        <taxon>Gammaproteobacteria</taxon>
        <taxon>Chromatiales</taxon>
        <taxon>Sedimenticolaceae</taxon>
        <taxon>Sedimenticola</taxon>
    </lineage>
</organism>
<proteinExistence type="inferred from homology"/>
<feature type="binding site" evidence="16">
    <location>
        <position position="269"/>
    </location>
    <ligand>
        <name>substrate</name>
    </ligand>
</feature>
<dbReference type="GO" id="GO:0009097">
    <property type="term" value="P:isoleucine biosynthetic process"/>
    <property type="evidence" value="ECO:0007669"/>
    <property type="project" value="InterPro"/>
</dbReference>
<evidence type="ECO:0000256" key="5">
    <source>
        <dbReference type="ARBA" id="ARBA00010584"/>
    </source>
</evidence>
<feature type="binding site" evidence="16">
    <location>
        <begin position="38"/>
        <end position="39"/>
    </location>
    <ligand>
        <name>NADP(+)</name>
        <dbReference type="ChEBI" id="CHEBI:58349"/>
    </ligand>
</feature>